<dbReference type="RefSeq" id="XP_019042691.1">
    <property type="nucleotide sequence ID" value="XM_019194978.1"/>
</dbReference>
<proteinExistence type="predicted"/>
<accession>A0A1B9FS76</accession>
<organism evidence="3">
    <name type="scientific">Kwoniella bestiolae CBS 10118</name>
    <dbReference type="NCBI Taxonomy" id="1296100"/>
    <lineage>
        <taxon>Eukaryota</taxon>
        <taxon>Fungi</taxon>
        <taxon>Dikarya</taxon>
        <taxon>Basidiomycota</taxon>
        <taxon>Agaricomycotina</taxon>
        <taxon>Tremellomycetes</taxon>
        <taxon>Tremellales</taxon>
        <taxon>Cryptococcaceae</taxon>
        <taxon>Kwoniella</taxon>
    </lineage>
</organism>
<reference evidence="4" key="4">
    <citation type="submission" date="2024-02" db="EMBL/GenBank/DDBJ databases">
        <title>Comparative genomics of Cryptococcus and Kwoniella reveals pathogenesis evolution and contrasting modes of karyotype evolution via chromosome fusion or intercentromeric recombination.</title>
        <authorList>
            <person name="Coelho M.A."/>
            <person name="David-Palma M."/>
            <person name="Shea T."/>
            <person name="Bowers K."/>
            <person name="McGinley-Smith S."/>
            <person name="Mohammad A.W."/>
            <person name="Gnirke A."/>
            <person name="Yurkov A.M."/>
            <person name="Nowrousian M."/>
            <person name="Sun S."/>
            <person name="Cuomo C.A."/>
            <person name="Heitman J."/>
        </authorList>
    </citation>
    <scope>NUCLEOTIDE SEQUENCE</scope>
    <source>
        <strain evidence="4">CBS 10118</strain>
    </source>
</reference>
<evidence type="ECO:0000256" key="1">
    <source>
        <dbReference type="SAM" id="Coils"/>
    </source>
</evidence>
<sequence length="775" mass="82904">MSTSYYHTHNSPTPTIHHLIQSRANAISSIPFSQTSTTFIDIVHSPCISPLIPPRGMVEVSPTASSPSLYSRVGHSNSPQQQMLKTSRKLQVMSVSDHDRRTSTSTSYLPEDVEQEEEEDDDPRRMSMVGGPRVRKYTQVPWEEDENEWSMVPPSSNRGSNGGTVTVVGSADMFSGFGKHNKSTNPYSQVSKSGMKSGIGNGREREQSTISTTSTILSQSDSSSLNVSSTRRGLAQILGVSSTSNSTQNGMTKHLVPSASGLSLASNQTSSSSTSTASSLSDAAPITPKLKSTIIPSNAVQIQVGNSPTYTITTNLKKEGRSRKVETFHQNQHQSEFDTNLVGVGLLSAVIPKPTSTTYKKPTNTNEALSPSPNSTSNPDGFTANDRPLMSSGSPGFGLISLEAAQERERMKSQNSSSVSSQPQPHHTHNTSKSISDPSKRPLTTFSIPPIPDEPINTLRPTTSCTSTSTPSSPPSGTGREGNKVKSKKSGLMRLFNKSDKDRSNPVPIPPLPLATGMGSTTPTSKSREGGGAISIWSTSDNYPTTQTQTVHGESAVWPRPSSANPNRKNHGIPLHAADDDVSAREEEKDKLGVGVQPKLELRPVSMTFSRGLPVDYLVAPAGTVGTNSNISTREGTVCDVETVPPIPLTPASILKEKPVPSDDGTVGSVPDEMNRRINNAKKAFKIQIYELEAQIRELKDELRDARARKVLEGNCDKCGCTCNSTAVDQTSSDGLLSVSNTGTGGGGRRVIDRARVKTAGARGVFGSGSLYEWE</sequence>
<feature type="region of interest" description="Disordered" evidence="2">
    <location>
        <begin position="260"/>
        <end position="282"/>
    </location>
</feature>
<dbReference type="Proteomes" id="UP000092730">
    <property type="component" value="Chromosome 3"/>
</dbReference>
<dbReference type="VEuPathDB" id="FungiDB:I302_08396"/>
<reference evidence="4" key="2">
    <citation type="submission" date="2013-07" db="EMBL/GenBank/DDBJ databases">
        <authorList>
            <consortium name="The Broad Institute Genome Sequencing Platform"/>
            <person name="Cuomo C."/>
            <person name="Litvintseva A."/>
            <person name="Chen Y."/>
            <person name="Heitman J."/>
            <person name="Sun S."/>
            <person name="Springer D."/>
            <person name="Dromer F."/>
            <person name="Young S.K."/>
            <person name="Zeng Q."/>
            <person name="Gargeya S."/>
            <person name="Fitzgerald M."/>
            <person name="Abouelleil A."/>
            <person name="Alvarado L."/>
            <person name="Berlin A.M."/>
            <person name="Chapman S.B."/>
            <person name="Dewar J."/>
            <person name="Goldberg J."/>
            <person name="Griggs A."/>
            <person name="Gujja S."/>
            <person name="Hansen M."/>
            <person name="Howarth C."/>
            <person name="Imamovic A."/>
            <person name="Larimer J."/>
            <person name="McCowan C."/>
            <person name="Murphy C."/>
            <person name="Pearson M."/>
            <person name="Priest M."/>
            <person name="Roberts A."/>
            <person name="Saif S."/>
            <person name="Shea T."/>
            <person name="Sykes S."/>
            <person name="Wortman J."/>
            <person name="Nusbaum C."/>
            <person name="Birren B."/>
        </authorList>
    </citation>
    <scope>NUCLEOTIDE SEQUENCE</scope>
    <source>
        <strain evidence="4">CBS 10118</strain>
    </source>
</reference>
<protein>
    <submittedName>
        <fullName evidence="3">Uncharacterized protein</fullName>
    </submittedName>
</protein>
<feature type="region of interest" description="Disordered" evidence="2">
    <location>
        <begin position="58"/>
        <end position="129"/>
    </location>
</feature>
<feature type="coiled-coil region" evidence="1">
    <location>
        <begin position="682"/>
        <end position="709"/>
    </location>
</feature>
<reference evidence="3" key="1">
    <citation type="submission" date="2013-07" db="EMBL/GenBank/DDBJ databases">
        <title>The Genome Sequence of Cryptococcus bestiolae CBS10118.</title>
        <authorList>
            <consortium name="The Broad Institute Genome Sequencing Platform"/>
            <person name="Cuomo C."/>
            <person name="Litvintseva A."/>
            <person name="Chen Y."/>
            <person name="Heitman J."/>
            <person name="Sun S."/>
            <person name="Springer D."/>
            <person name="Dromer F."/>
            <person name="Young S.K."/>
            <person name="Zeng Q."/>
            <person name="Gargeya S."/>
            <person name="Fitzgerald M."/>
            <person name="Abouelleil A."/>
            <person name="Alvarado L."/>
            <person name="Berlin A.M."/>
            <person name="Chapman S.B."/>
            <person name="Dewar J."/>
            <person name="Goldberg J."/>
            <person name="Griggs A."/>
            <person name="Gujja S."/>
            <person name="Hansen M."/>
            <person name="Howarth C."/>
            <person name="Imamovic A."/>
            <person name="Larimer J."/>
            <person name="McCowan C."/>
            <person name="Murphy C."/>
            <person name="Pearson M."/>
            <person name="Priest M."/>
            <person name="Roberts A."/>
            <person name="Saif S."/>
            <person name="Shea T."/>
            <person name="Sykes S."/>
            <person name="Wortman J."/>
            <person name="Nusbaum C."/>
            <person name="Birren B."/>
        </authorList>
    </citation>
    <scope>NUCLEOTIDE SEQUENCE [LARGE SCALE GENOMIC DNA]</scope>
    <source>
        <strain evidence="3">CBS 10118</strain>
    </source>
</reference>
<feature type="compositionally biased region" description="Polar residues" evidence="2">
    <location>
        <begin position="431"/>
        <end position="447"/>
    </location>
</feature>
<keyword evidence="5" id="KW-1185">Reference proteome</keyword>
<dbReference type="OrthoDB" id="2565072at2759"/>
<feature type="compositionally biased region" description="Low complexity" evidence="2">
    <location>
        <begin position="354"/>
        <end position="365"/>
    </location>
</feature>
<feature type="region of interest" description="Disordered" evidence="2">
    <location>
        <begin position="180"/>
        <end position="228"/>
    </location>
</feature>
<dbReference type="EMBL" id="KI894026">
    <property type="protein sequence ID" value="OCF21621.1"/>
    <property type="molecule type" value="Genomic_DNA"/>
</dbReference>
<feature type="compositionally biased region" description="Low complexity" evidence="2">
    <location>
        <begin position="461"/>
        <end position="478"/>
    </location>
</feature>
<feature type="compositionally biased region" description="Low complexity" evidence="2">
    <location>
        <begin position="208"/>
        <end position="228"/>
    </location>
</feature>
<feature type="region of interest" description="Disordered" evidence="2">
    <location>
        <begin position="652"/>
        <end position="673"/>
    </location>
</feature>
<dbReference type="KEGG" id="kbi:30212795"/>
<feature type="compositionally biased region" description="Polar residues" evidence="2">
    <location>
        <begin position="62"/>
        <end position="85"/>
    </location>
</feature>
<dbReference type="EMBL" id="CP144543">
    <property type="protein sequence ID" value="WVW83091.1"/>
    <property type="molecule type" value="Genomic_DNA"/>
</dbReference>
<feature type="compositionally biased region" description="Polar residues" evidence="2">
    <location>
        <begin position="183"/>
        <end position="194"/>
    </location>
</feature>
<gene>
    <name evidence="3" type="ORF">I302_08396</name>
    <name evidence="4" type="ORF">I302_105109</name>
</gene>
<reference evidence="3" key="3">
    <citation type="submission" date="2014-01" db="EMBL/GenBank/DDBJ databases">
        <title>Evolution of pathogenesis and genome organization in the Tremellales.</title>
        <authorList>
            <person name="Cuomo C."/>
            <person name="Litvintseva A."/>
            <person name="Heitman J."/>
            <person name="Chen Y."/>
            <person name="Sun S."/>
            <person name="Springer D."/>
            <person name="Dromer F."/>
            <person name="Young S."/>
            <person name="Zeng Q."/>
            <person name="Chapman S."/>
            <person name="Gujja S."/>
            <person name="Saif S."/>
            <person name="Birren B."/>
        </authorList>
    </citation>
    <scope>NUCLEOTIDE SEQUENCE</scope>
    <source>
        <strain evidence="3">CBS 10118</strain>
    </source>
</reference>
<feature type="compositionally biased region" description="Acidic residues" evidence="2">
    <location>
        <begin position="111"/>
        <end position="121"/>
    </location>
</feature>
<dbReference type="GeneID" id="30212795"/>
<feature type="region of interest" description="Disordered" evidence="2">
    <location>
        <begin position="354"/>
        <end position="575"/>
    </location>
</feature>
<feature type="compositionally biased region" description="Polar residues" evidence="2">
    <location>
        <begin position="536"/>
        <end position="552"/>
    </location>
</feature>
<feature type="compositionally biased region" description="Low complexity" evidence="2">
    <location>
        <begin position="413"/>
        <end position="425"/>
    </location>
</feature>
<evidence type="ECO:0000256" key="2">
    <source>
        <dbReference type="SAM" id="MobiDB-lite"/>
    </source>
</evidence>
<keyword evidence="1" id="KW-0175">Coiled coil</keyword>
<feature type="compositionally biased region" description="Polar residues" evidence="2">
    <location>
        <begin position="366"/>
        <end position="380"/>
    </location>
</feature>
<name>A0A1B9FS76_9TREE</name>
<evidence type="ECO:0000313" key="3">
    <source>
        <dbReference type="EMBL" id="OCF21621.1"/>
    </source>
</evidence>
<evidence type="ECO:0000313" key="5">
    <source>
        <dbReference type="Proteomes" id="UP000092730"/>
    </source>
</evidence>
<dbReference type="AlphaFoldDB" id="A0A1B9FS76"/>
<evidence type="ECO:0000313" key="4">
    <source>
        <dbReference type="EMBL" id="WVW83091.1"/>
    </source>
</evidence>